<dbReference type="Proteomes" id="UP000005359">
    <property type="component" value="Unassembled WGS sequence"/>
</dbReference>
<evidence type="ECO:0000313" key="2">
    <source>
        <dbReference type="Proteomes" id="UP000005359"/>
    </source>
</evidence>
<evidence type="ECO:0000313" key="1">
    <source>
        <dbReference type="EMBL" id="EDR46204.1"/>
    </source>
</evidence>
<reference evidence="1 2" key="1">
    <citation type="submission" date="2007-10" db="EMBL/GenBank/DDBJ databases">
        <title>Draft genome sequence of Dorea formicigenerans(ATCC 27755).</title>
        <authorList>
            <person name="Sudarsanam P."/>
            <person name="Ley R."/>
            <person name="Guruge J."/>
            <person name="Turnbaugh P.J."/>
            <person name="Mahowald M."/>
            <person name="Liep D."/>
            <person name="Gordon J."/>
        </authorList>
    </citation>
    <scope>NUCLEOTIDE SEQUENCE [LARGE SCALE GENOMIC DNA]</scope>
    <source>
        <strain evidence="1 2">ATCC 27755</strain>
    </source>
</reference>
<dbReference type="EMBL" id="AAXA02000015">
    <property type="protein sequence ID" value="EDR46204.1"/>
    <property type="molecule type" value="Genomic_DNA"/>
</dbReference>
<dbReference type="AlphaFoldDB" id="B0G949"/>
<name>B0G949_9FIRM</name>
<sequence>MIKALLLAPIIMDFPKEGRKTVPHKATSAHRRLWYFFLYFIESFILWF</sequence>
<proteinExistence type="predicted"/>
<organism evidence="1 2">
    <name type="scientific">Dorea formicigenerans ATCC 27755</name>
    <dbReference type="NCBI Taxonomy" id="411461"/>
    <lineage>
        <taxon>Bacteria</taxon>
        <taxon>Bacillati</taxon>
        <taxon>Bacillota</taxon>
        <taxon>Clostridia</taxon>
        <taxon>Lachnospirales</taxon>
        <taxon>Lachnospiraceae</taxon>
        <taxon>Dorea</taxon>
    </lineage>
</organism>
<reference evidence="1 2" key="2">
    <citation type="submission" date="2007-10" db="EMBL/GenBank/DDBJ databases">
        <authorList>
            <person name="Fulton L."/>
            <person name="Clifton S."/>
            <person name="Fulton B."/>
            <person name="Xu J."/>
            <person name="Minx P."/>
            <person name="Pepin K.H."/>
            <person name="Johnson M."/>
            <person name="Thiruvilangam P."/>
            <person name="Bhonagiri V."/>
            <person name="Nash W.E."/>
            <person name="Wang C."/>
            <person name="Mardis E.R."/>
            <person name="Wilson R.K."/>
        </authorList>
    </citation>
    <scope>NUCLEOTIDE SEQUENCE [LARGE SCALE GENOMIC DNA]</scope>
    <source>
        <strain evidence="1 2">ATCC 27755</strain>
    </source>
</reference>
<protein>
    <submittedName>
        <fullName evidence="1">Uncharacterized protein</fullName>
    </submittedName>
</protein>
<accession>B0G949</accession>
<dbReference type="PaxDb" id="411461-DORFOR_02812"/>
<gene>
    <name evidence="1" type="ORF">DORFOR_02812</name>
</gene>
<comment type="caution">
    <text evidence="1">The sequence shown here is derived from an EMBL/GenBank/DDBJ whole genome shotgun (WGS) entry which is preliminary data.</text>
</comment>